<name>A0A6J6PM87_9ZZZZ</name>
<sequence length="290" mass="32873">MSKGYLVVMCAFMEYPVGSATMSEVKPGFARDWIEFADPNDDLAIYKCDLTWLTSYWTCIYGDGCKGVFADRPNDGCCTEGAMYTDEDDEAKVLATAAHLTPEMWQFFNQAQPKKQRGPLRVSESDEDDERKTRKIDGSCIFLNRKGYEAEGFTGSFGCVLHHLAQKEGRHFVDTKPDVCWQLPLRRSFETREVGEREYSITVIGEYERLAWGDGGDDFDWYCTSNTEAHVGIEPVYMSNRTELIALMSQDAYDILARHCDDRIAAIKEIDRRTLPLFVITHPATLGAGK</sequence>
<protein>
    <submittedName>
        <fullName evidence="2">Unannotated protein</fullName>
    </submittedName>
</protein>
<dbReference type="AlphaFoldDB" id="A0A6J6PM87"/>
<dbReference type="EMBL" id="CAEZYB010000030">
    <property type="protein sequence ID" value="CAB4699719.1"/>
    <property type="molecule type" value="Genomic_DNA"/>
</dbReference>
<dbReference type="Pfam" id="PF11307">
    <property type="entry name" value="DUF3109"/>
    <property type="match status" value="1"/>
</dbReference>
<evidence type="ECO:0000256" key="1">
    <source>
        <dbReference type="SAM" id="MobiDB-lite"/>
    </source>
</evidence>
<gene>
    <name evidence="2" type="ORF">UFOPK2646_00396</name>
</gene>
<organism evidence="2">
    <name type="scientific">freshwater metagenome</name>
    <dbReference type="NCBI Taxonomy" id="449393"/>
    <lineage>
        <taxon>unclassified sequences</taxon>
        <taxon>metagenomes</taxon>
        <taxon>ecological metagenomes</taxon>
    </lineage>
</organism>
<proteinExistence type="predicted"/>
<evidence type="ECO:0000313" key="2">
    <source>
        <dbReference type="EMBL" id="CAB4699719.1"/>
    </source>
</evidence>
<reference evidence="2" key="1">
    <citation type="submission" date="2020-05" db="EMBL/GenBank/DDBJ databases">
        <authorList>
            <person name="Chiriac C."/>
            <person name="Salcher M."/>
            <person name="Ghai R."/>
            <person name="Kavagutti S V."/>
        </authorList>
    </citation>
    <scope>NUCLEOTIDE SEQUENCE</scope>
</reference>
<dbReference type="InterPro" id="IPR021458">
    <property type="entry name" value="Rv0495c"/>
</dbReference>
<feature type="region of interest" description="Disordered" evidence="1">
    <location>
        <begin position="111"/>
        <end position="130"/>
    </location>
</feature>
<accession>A0A6J6PM87</accession>